<dbReference type="PANTHER" id="PTHR45800:SF11">
    <property type="entry name" value="PHOSPHATIDYLINOSITOL 3-KINASE-RELATED PROTEIN KINASE"/>
    <property type="match status" value="1"/>
</dbReference>
<evidence type="ECO:0000256" key="4">
    <source>
        <dbReference type="ARBA" id="ARBA00022741"/>
    </source>
</evidence>
<feature type="non-terminal residue" evidence="7">
    <location>
        <position position="144"/>
    </location>
</feature>
<proteinExistence type="inferred from homology"/>
<dbReference type="EMBL" id="KQ114552">
    <property type="protein sequence ID" value="KMS65109.1"/>
    <property type="molecule type" value="Genomic_DNA"/>
</dbReference>
<keyword evidence="5" id="KW-0418">Kinase</keyword>
<name>A0A0J7YNF0_BETVV</name>
<evidence type="ECO:0000256" key="1">
    <source>
        <dbReference type="ARBA" id="ARBA00008941"/>
    </source>
</evidence>
<protein>
    <recommendedName>
        <fullName evidence="2">1-phosphatidylinositol 4-kinase</fullName>
        <ecNumber evidence="2">2.7.1.67</ecNumber>
    </recommendedName>
</protein>
<organism evidence="7 8">
    <name type="scientific">Beta vulgaris subsp. vulgaris</name>
    <name type="common">Beet</name>
    <dbReference type="NCBI Taxonomy" id="3555"/>
    <lineage>
        <taxon>Eukaryota</taxon>
        <taxon>Viridiplantae</taxon>
        <taxon>Streptophyta</taxon>
        <taxon>Embryophyta</taxon>
        <taxon>Tracheophyta</taxon>
        <taxon>Spermatophyta</taxon>
        <taxon>Magnoliopsida</taxon>
        <taxon>eudicotyledons</taxon>
        <taxon>Gunneridae</taxon>
        <taxon>Pentapetalae</taxon>
        <taxon>Caryophyllales</taxon>
        <taxon>Chenopodiaceae</taxon>
        <taxon>Betoideae</taxon>
        <taxon>Beta</taxon>
    </lineage>
</organism>
<dbReference type="InterPro" id="IPR044571">
    <property type="entry name" value="P4KG1-8"/>
</dbReference>
<dbReference type="EC" id="2.7.1.67" evidence="2"/>
<dbReference type="Proteomes" id="UP000035740">
    <property type="component" value="Unassembled WGS sequence"/>
</dbReference>
<dbReference type="OrthoDB" id="5839at2759"/>
<evidence type="ECO:0000256" key="6">
    <source>
        <dbReference type="ARBA" id="ARBA00022840"/>
    </source>
</evidence>
<evidence type="ECO:0000313" key="8">
    <source>
        <dbReference type="Proteomes" id="UP000035740"/>
    </source>
</evidence>
<evidence type="ECO:0000256" key="3">
    <source>
        <dbReference type="ARBA" id="ARBA00022679"/>
    </source>
</evidence>
<evidence type="ECO:0000256" key="2">
    <source>
        <dbReference type="ARBA" id="ARBA00012169"/>
    </source>
</evidence>
<comment type="similarity">
    <text evidence="1">Belongs to the PI3/PI4-kinase family. Type II PI4K subfamily.</text>
</comment>
<keyword evidence="3" id="KW-0808">Transferase</keyword>
<dbReference type="AlphaFoldDB" id="A0A0J7YNF0"/>
<dbReference type="GO" id="GO:0004430">
    <property type="term" value="F:1-phosphatidylinositol 4-kinase activity"/>
    <property type="evidence" value="ECO:0007669"/>
    <property type="project" value="UniProtKB-EC"/>
</dbReference>
<keyword evidence="8" id="KW-1185">Reference proteome</keyword>
<evidence type="ECO:0000313" key="7">
    <source>
        <dbReference type="EMBL" id="KMS65109.1"/>
    </source>
</evidence>
<keyword evidence="4" id="KW-0547">Nucleotide-binding</keyword>
<reference evidence="7 8" key="1">
    <citation type="journal article" date="2014" name="Nature">
        <title>The genome of the recently domesticated crop plant sugar beet (Beta vulgaris).</title>
        <authorList>
            <person name="Dohm J.C."/>
            <person name="Minoche A.E."/>
            <person name="Holtgrawe D."/>
            <person name="Capella-Gutierrez S."/>
            <person name="Zakrzewski F."/>
            <person name="Tafer H."/>
            <person name="Rupp O."/>
            <person name="Sorensen T.R."/>
            <person name="Stracke R."/>
            <person name="Reinhardt R."/>
            <person name="Goesmann A."/>
            <person name="Kraft T."/>
            <person name="Schulz B."/>
            <person name="Stadler P.F."/>
            <person name="Schmidt T."/>
            <person name="Gabaldon T."/>
            <person name="Lehrach H."/>
            <person name="Weisshaar B."/>
            <person name="Himmelbauer H."/>
        </authorList>
    </citation>
    <scope>NUCLEOTIDE SEQUENCE [LARGE SCALE GENOMIC DNA]</scope>
    <source>
        <tissue evidence="7">Taproot</tissue>
    </source>
</reference>
<evidence type="ECO:0000256" key="5">
    <source>
        <dbReference type="ARBA" id="ARBA00022777"/>
    </source>
</evidence>
<accession>A0A0J7YNF0</accession>
<dbReference type="PANTHER" id="PTHR45800">
    <property type="entry name" value="PHOSPHATIDYLINOSITOL 4-KINASE GAMMA"/>
    <property type="match status" value="1"/>
</dbReference>
<keyword evidence="6" id="KW-0067">ATP-binding</keyword>
<sequence length="144" mass="15764">MHVNNLNKLSPSSPIPIRNSKPIIGLELADEIRTANSSPREKGQRLTSDVVELFRDPKSPLTAQGTYFVKNRATGSKMGVFKPTAEEAAMQTRRRLSVSHVIKRGIVVGEAAIKERAAFLLDFDGFAGVPRTDFAVIDEGSDIE</sequence>
<dbReference type="Gramene" id="KMS65109">
    <property type="protein sequence ID" value="KMS65109"/>
    <property type="gene ID" value="BVRB_039360"/>
</dbReference>
<dbReference type="GO" id="GO:0005524">
    <property type="term" value="F:ATP binding"/>
    <property type="evidence" value="ECO:0007669"/>
    <property type="project" value="UniProtKB-KW"/>
</dbReference>
<gene>
    <name evidence="7" type="ORF">BVRB_039360</name>
</gene>